<dbReference type="RefSeq" id="WP_116879896.1">
    <property type="nucleotide sequence ID" value="NZ_QURB01000002.1"/>
</dbReference>
<sequence>MNSCFINGIGCVSAQNTFENTFFEDAIDISNLNIVKAIKPNYKSFIPPASIRRMSAGVKNSIVASSVAIKEASADQLDGIIVGTGLGCIQDSENFLNKMIGYNEEYLTPTAFIQSTHNTVSGQIALKLKCKAYNFTYVNTGGSFQSALIDGLLMFEGEEANNILIGGVDEHAEYTNKLYQAIGYYRQDEEGKKNILKQRKSGVIPGEGASYFVLGNEQSDSTYAKILDVQLVNKLDQIDLPSFILDFLSKNELKLDEIDVVILGNNGDDEFDTYYDEASSIFESSTLLYYKHLFGEFLTSSSVATYIAAKILREQVIPEHLLGEQKVRKSDKIGNILIYNQYRGKDHSLILMEDV</sequence>
<dbReference type="AlphaFoldDB" id="A0A3E1EZN3"/>
<dbReference type="OrthoDB" id="1404523at2"/>
<dbReference type="Gene3D" id="3.40.47.10">
    <property type="match status" value="1"/>
</dbReference>
<protein>
    <submittedName>
        <fullName evidence="2">3-oxoacyl-ACP synthase</fullName>
    </submittedName>
</protein>
<evidence type="ECO:0000313" key="3">
    <source>
        <dbReference type="Proteomes" id="UP000257127"/>
    </source>
</evidence>
<feature type="domain" description="Beta-ketoacyl synthase-like N-terminal" evidence="1">
    <location>
        <begin position="43"/>
        <end position="171"/>
    </location>
</feature>
<accession>A0A3E1EZN3</accession>
<dbReference type="GO" id="GO:0016746">
    <property type="term" value="F:acyltransferase activity"/>
    <property type="evidence" value="ECO:0007669"/>
    <property type="project" value="InterPro"/>
</dbReference>
<name>A0A3E1EZN3_9FLAO</name>
<reference evidence="2 3" key="1">
    <citation type="submission" date="2018-08" db="EMBL/GenBank/DDBJ databases">
        <title>The draft genome squence of Brumimicrobium sp. N62.</title>
        <authorList>
            <person name="Du Z.-J."/>
            <person name="Luo H.-R."/>
        </authorList>
    </citation>
    <scope>NUCLEOTIDE SEQUENCE [LARGE SCALE GENOMIC DNA]</scope>
    <source>
        <strain evidence="2 3">N62</strain>
    </source>
</reference>
<organism evidence="2 3">
    <name type="scientific">Brumimicrobium aurantiacum</name>
    <dbReference type="NCBI Taxonomy" id="1737063"/>
    <lineage>
        <taxon>Bacteria</taxon>
        <taxon>Pseudomonadati</taxon>
        <taxon>Bacteroidota</taxon>
        <taxon>Flavobacteriia</taxon>
        <taxon>Flavobacteriales</taxon>
        <taxon>Crocinitomicaceae</taxon>
        <taxon>Brumimicrobium</taxon>
    </lineage>
</organism>
<dbReference type="InterPro" id="IPR014030">
    <property type="entry name" value="Ketoacyl_synth_N"/>
</dbReference>
<comment type="caution">
    <text evidence="2">The sequence shown here is derived from an EMBL/GenBank/DDBJ whole genome shotgun (WGS) entry which is preliminary data.</text>
</comment>
<evidence type="ECO:0000259" key="1">
    <source>
        <dbReference type="Pfam" id="PF13723"/>
    </source>
</evidence>
<dbReference type="Pfam" id="PF13723">
    <property type="entry name" value="Ketoacyl-synt_2"/>
    <property type="match status" value="1"/>
</dbReference>
<dbReference type="Proteomes" id="UP000257127">
    <property type="component" value="Unassembled WGS sequence"/>
</dbReference>
<evidence type="ECO:0000313" key="2">
    <source>
        <dbReference type="EMBL" id="RFC54917.1"/>
    </source>
</evidence>
<dbReference type="InterPro" id="IPR016039">
    <property type="entry name" value="Thiolase-like"/>
</dbReference>
<dbReference type="EMBL" id="QURB01000002">
    <property type="protein sequence ID" value="RFC54917.1"/>
    <property type="molecule type" value="Genomic_DNA"/>
</dbReference>
<dbReference type="SUPFAM" id="SSF53901">
    <property type="entry name" value="Thiolase-like"/>
    <property type="match status" value="1"/>
</dbReference>
<proteinExistence type="predicted"/>
<gene>
    <name evidence="2" type="ORF">DXU93_03590</name>
</gene>
<keyword evidence="3" id="KW-1185">Reference proteome</keyword>